<sequence>MKNKISPLVFALIICLLLVNCNSDDDSSAFIDPVTVTIPVIKSKSEMRNSITIMDPQPTNSDGKIYVYDDLLFYIAQNSGIHIFNNQNPENPQNIAFIQLEGVNDISVKNDILYADKFMDLVVFDISSMSDIQLVNIEEDMLVYYAIYPDGVEYYQSDISPANEDEFIATYSTVDMERTDVENNPNFYYWGSEIFISFNDAALANNVGVGGSYAKFQIYDNALYTLDDYKLNTFDISDYNNITLTSETWMGGWFGGELETTYILKENLFIGATNGMHIISLEDEFNPIYTSSFTHATGCDPVVVENFTAYITVRGGNSCGAIEDQINVIDVSNLSAPVEYSTYFLSSPYGLGIKEHILYVCNEDGINVFDAQNPNNIILKNTYVTTSKDVIPLSSHLIAVGNNVIQQYNYVDNFGLELISTLQF</sequence>
<name>A0ABT7ZVX6_9FLAO</name>
<evidence type="ECO:0008006" key="4">
    <source>
        <dbReference type="Google" id="ProtNLM"/>
    </source>
</evidence>
<dbReference type="Proteomes" id="UP001231197">
    <property type="component" value="Unassembled WGS sequence"/>
</dbReference>
<keyword evidence="3" id="KW-1185">Reference proteome</keyword>
<feature type="chain" id="PRO_5047531863" description="LVIVD repeat-containing protein" evidence="1">
    <location>
        <begin position="24"/>
        <end position="424"/>
    </location>
</feature>
<reference evidence="2 3" key="1">
    <citation type="journal article" date="2023" name="Int. J. Syst. Evol. Microbiol.">
        <title>Winogradskyella bathintestinalis sp. nov., isolated from the intestine of the deep-sea loosejaw dragonfish, Malacosteus niger.</title>
        <authorList>
            <person name="Uniacke-Lowe S."/>
            <person name="Johnson C.N."/>
            <person name="Stanton C."/>
            <person name="Hill C."/>
            <person name="Ross P."/>
        </authorList>
    </citation>
    <scope>NUCLEOTIDE SEQUENCE [LARGE SCALE GENOMIC DNA]</scope>
    <source>
        <strain evidence="2 3">APC 3343</strain>
    </source>
</reference>
<dbReference type="RefSeq" id="WP_290206745.1">
    <property type="nucleotide sequence ID" value="NZ_JASDDK010000003.1"/>
</dbReference>
<evidence type="ECO:0000313" key="2">
    <source>
        <dbReference type="EMBL" id="MDN3493091.1"/>
    </source>
</evidence>
<evidence type="ECO:0000256" key="1">
    <source>
        <dbReference type="SAM" id="SignalP"/>
    </source>
</evidence>
<proteinExistence type="predicted"/>
<gene>
    <name evidence="2" type="ORF">QMA06_10175</name>
</gene>
<evidence type="ECO:0000313" key="3">
    <source>
        <dbReference type="Proteomes" id="UP001231197"/>
    </source>
</evidence>
<feature type="signal peptide" evidence="1">
    <location>
        <begin position="1"/>
        <end position="23"/>
    </location>
</feature>
<dbReference type="EMBL" id="JASDDK010000003">
    <property type="protein sequence ID" value="MDN3493091.1"/>
    <property type="molecule type" value="Genomic_DNA"/>
</dbReference>
<organism evidence="2 3">
    <name type="scientific">Winogradskyella bathintestinalis</name>
    <dbReference type="NCBI Taxonomy" id="3035208"/>
    <lineage>
        <taxon>Bacteria</taxon>
        <taxon>Pseudomonadati</taxon>
        <taxon>Bacteroidota</taxon>
        <taxon>Flavobacteriia</taxon>
        <taxon>Flavobacteriales</taxon>
        <taxon>Flavobacteriaceae</taxon>
        <taxon>Winogradskyella</taxon>
    </lineage>
</organism>
<protein>
    <recommendedName>
        <fullName evidence="4">LVIVD repeat-containing protein</fullName>
    </recommendedName>
</protein>
<keyword evidence="1" id="KW-0732">Signal</keyword>
<comment type="caution">
    <text evidence="2">The sequence shown here is derived from an EMBL/GenBank/DDBJ whole genome shotgun (WGS) entry which is preliminary data.</text>
</comment>
<accession>A0ABT7ZVX6</accession>